<dbReference type="SUPFAM" id="SSF88697">
    <property type="entry name" value="PUA domain-like"/>
    <property type="match status" value="1"/>
</dbReference>
<dbReference type="InterPro" id="IPR058886">
    <property type="entry name" value="SWIB_eIF2D"/>
</dbReference>
<dbReference type="InterPro" id="IPR039759">
    <property type="entry name" value="eIF2D_SUI1"/>
</dbReference>
<dbReference type="PROSITE" id="PS50890">
    <property type="entry name" value="PUA"/>
    <property type="match status" value="1"/>
</dbReference>
<dbReference type="EMBL" id="GANO01000268">
    <property type="protein sequence ID" value="JAB59603.1"/>
    <property type="molecule type" value="mRNA"/>
</dbReference>
<dbReference type="InterPro" id="IPR015947">
    <property type="entry name" value="PUA-like_sf"/>
</dbReference>
<dbReference type="SUPFAM" id="SSF55159">
    <property type="entry name" value="eIF1-like"/>
    <property type="match status" value="1"/>
</dbReference>
<feature type="compositionally biased region" description="Basic and acidic residues" evidence="2">
    <location>
        <begin position="247"/>
        <end position="265"/>
    </location>
</feature>
<dbReference type="CDD" id="cd11610">
    <property type="entry name" value="eIF2D_N"/>
    <property type="match status" value="1"/>
</dbReference>
<dbReference type="SUPFAM" id="SSF47592">
    <property type="entry name" value="SWIB/MDM2 domain"/>
    <property type="match status" value="1"/>
</dbReference>
<dbReference type="InterPro" id="IPR048248">
    <property type="entry name" value="PUA_eIF2d-like"/>
</dbReference>
<evidence type="ECO:0000256" key="2">
    <source>
        <dbReference type="SAM" id="MobiDB-lite"/>
    </source>
</evidence>
<dbReference type="GO" id="GO:0003743">
    <property type="term" value="F:translation initiation factor activity"/>
    <property type="evidence" value="ECO:0007669"/>
    <property type="project" value="InterPro"/>
</dbReference>
<feature type="region of interest" description="Disordered" evidence="2">
    <location>
        <begin position="247"/>
        <end position="291"/>
    </location>
</feature>
<feature type="domain" description="SUI1" evidence="3">
    <location>
        <begin position="510"/>
        <end position="582"/>
    </location>
</feature>
<dbReference type="Pfam" id="PF26291">
    <property type="entry name" value="SWIB_eIF2D"/>
    <property type="match status" value="1"/>
</dbReference>
<sequence length="602" mass="67411">MFIKPFKIKNNLQLKGSDKKKLKQKISSQYKNTISECELNELISNKASICSIKIVTHNDTNVNVYTMDKKPIFFEYQQNGLENLLYPTVYTLWIFRDLLPYFSTHDQVLPVLAKGADLMIPGIIRSGSGLKSWGNYSKNEIVAVNLQSNKSAVGIGYLAHSSNDLYMCGGQGVCVKMLHVFGDKLWGMEPSVCQQIPIVTSSSTSSAIVNNDDNFPPLGGGGILTNKSIVSGNKIEDSIKDLKINDETLKNQEKQDNSEKNHTVDEDANNSDNISDDDDDDDEEEEEKPPNFDDILKSAFLNTLKLNGKKIPLPILASTFYPQYVQNSLSESIEIKQTSYKKVSTFLRKMADERFIQIKEEQKGVEKIFAINLEHPELTRFIPIKQIDKTNPETTAENSASLLLTKMCTLFVVNEVTEKFFSNFKQPLGKALDETQIRNHVKDYIGRNKLQNPLTKLIELDEVLKPICNDKETLLSATDVANELIDKMSTTFEMRSQTANAGKTGKKPVIHITTATRTGNKKVTLIANLDAYGINIPQFAKSIKLSVAASTTMTTVPGQKGDQLMVQGNHVKFIYDLLTDKYKIPRASITGLEFCICQSKDR</sequence>
<dbReference type="PANTHER" id="PTHR12217">
    <property type="entry name" value="EUKARYOTIC TRANSLATION INITIATION FACTOR 2D"/>
    <property type="match status" value="1"/>
</dbReference>
<dbReference type="GO" id="GO:0003723">
    <property type="term" value="F:RNA binding"/>
    <property type="evidence" value="ECO:0007669"/>
    <property type="project" value="InterPro"/>
</dbReference>
<evidence type="ECO:0000259" key="3">
    <source>
        <dbReference type="PROSITE" id="PS50296"/>
    </source>
</evidence>
<accession>U5EZS0</accession>
<dbReference type="FunFam" id="3.10.400.20:FF:000004">
    <property type="entry name" value="Eukaryotic Initiation Factor"/>
    <property type="match status" value="1"/>
</dbReference>
<organism evidence="4">
    <name type="scientific">Corethrella appendiculata</name>
    <dbReference type="NCBI Taxonomy" id="1370023"/>
    <lineage>
        <taxon>Eukaryota</taxon>
        <taxon>Metazoa</taxon>
        <taxon>Ecdysozoa</taxon>
        <taxon>Arthropoda</taxon>
        <taxon>Hexapoda</taxon>
        <taxon>Insecta</taxon>
        <taxon>Pterygota</taxon>
        <taxon>Neoptera</taxon>
        <taxon>Endopterygota</taxon>
        <taxon>Diptera</taxon>
        <taxon>Nematocera</taxon>
        <taxon>Culicoidea</taxon>
        <taxon>Chaoboridae</taxon>
        <taxon>Corethrella</taxon>
    </lineage>
</organism>
<protein>
    <submittedName>
        <fullName evidence="4">Putative ligatin</fullName>
    </submittedName>
</protein>
<dbReference type="InterPro" id="IPR048247">
    <property type="entry name" value="eIF2D_N"/>
</dbReference>
<dbReference type="InterPro" id="IPR036877">
    <property type="entry name" value="SUI1_dom_sf"/>
</dbReference>
<proteinExistence type="evidence at transcript level"/>
<dbReference type="InterPro" id="IPR001950">
    <property type="entry name" value="SUI1"/>
</dbReference>
<feature type="compositionally biased region" description="Acidic residues" evidence="2">
    <location>
        <begin position="266"/>
        <end position="287"/>
    </location>
</feature>
<dbReference type="CDD" id="cd21156">
    <property type="entry name" value="PUA_eIF2d-like"/>
    <property type="match status" value="1"/>
</dbReference>
<dbReference type="Pfam" id="PF17832">
    <property type="entry name" value="Pre-PUA"/>
    <property type="match status" value="1"/>
</dbReference>
<dbReference type="NCBIfam" id="TIGR00451">
    <property type="entry name" value="unchar_dom_2"/>
    <property type="match status" value="1"/>
</dbReference>
<keyword evidence="1" id="KW-0963">Cytoplasm</keyword>
<dbReference type="Pfam" id="PF26292">
    <property type="entry name" value="PUA_elF2D"/>
    <property type="match status" value="1"/>
</dbReference>
<dbReference type="Pfam" id="PF01253">
    <property type="entry name" value="SUI1"/>
    <property type="match status" value="1"/>
</dbReference>
<dbReference type="Pfam" id="PF25304">
    <property type="entry name" value="WHD_eIF2D"/>
    <property type="match status" value="1"/>
</dbReference>
<dbReference type="AlphaFoldDB" id="U5EZS0"/>
<dbReference type="InterPro" id="IPR036885">
    <property type="entry name" value="SWIB_MDM2_dom_sf"/>
</dbReference>
<dbReference type="PROSITE" id="PS50296">
    <property type="entry name" value="SUI1"/>
    <property type="match status" value="1"/>
</dbReference>
<evidence type="ECO:0000313" key="4">
    <source>
        <dbReference type="EMBL" id="JAB59603.1"/>
    </source>
</evidence>
<dbReference type="CDD" id="cd11608">
    <property type="entry name" value="eIF2D_C"/>
    <property type="match status" value="1"/>
</dbReference>
<dbReference type="InterPro" id="IPR041366">
    <property type="entry name" value="Pre-PUA"/>
</dbReference>
<evidence type="ECO:0000256" key="1">
    <source>
        <dbReference type="ARBA" id="ARBA00022490"/>
    </source>
</evidence>
<dbReference type="InterPro" id="IPR057429">
    <property type="entry name" value="WH_eIF2D"/>
</dbReference>
<name>U5EZS0_9DIPT</name>
<dbReference type="PANTHER" id="PTHR12217:SF4">
    <property type="entry name" value="EUKARYOTIC TRANSLATION INITIATION FACTOR 2D"/>
    <property type="match status" value="1"/>
</dbReference>
<reference evidence="4" key="1">
    <citation type="journal article" date="2014" name="Insect Biochem. Mol. Biol.">
        <title>An insight into the sialome of the frog biting fly, Corethrella appendiculata.</title>
        <authorList>
            <person name="Ribeiro J.M.C."/>
            <person name="Chagas A.C."/>
            <person name="Pham V.M."/>
            <person name="Lounibos L.P."/>
            <person name="Calvo E."/>
        </authorList>
    </citation>
    <scope>NUCLEOTIDE SEQUENCE</scope>
    <source>
        <tissue evidence="4">Salivary glands</tissue>
    </source>
</reference>
<dbReference type="InterPro" id="IPR004521">
    <property type="entry name" value="Uncharacterised_CHP00451"/>
</dbReference>
<dbReference type="Gene3D" id="3.30.780.10">
    <property type="entry name" value="SUI1-like domain"/>
    <property type="match status" value="1"/>
</dbReference>
<dbReference type="InterPro" id="IPR039757">
    <property type="entry name" value="EIF2D"/>
</dbReference>
<feature type="non-terminal residue" evidence="4">
    <location>
        <position position="602"/>
    </location>
</feature>
<dbReference type="Gene3D" id="3.10.400.20">
    <property type="match status" value="1"/>
</dbReference>
<dbReference type="GO" id="GO:0001731">
    <property type="term" value="P:formation of translation preinitiation complex"/>
    <property type="evidence" value="ECO:0007669"/>
    <property type="project" value="InterPro"/>
</dbReference>